<gene>
    <name evidence="1" type="ORF">DJ568_10290</name>
</gene>
<protein>
    <recommendedName>
        <fullName evidence="3">GH16 domain-containing protein</fullName>
    </recommendedName>
</protein>
<sequence length="119" mass="13978">MNIFSYDGGPVTLNIWNDWVWHMVYSSTNTGLIEVWHNNKLLLRRKGPNTYAQDKHYPYFKWGIYKWGWSYTVRPPAVKNRVLFFSDVRVAGPSGNYQSVYPERLPENAVPVKSPKIKQ</sequence>
<keyword evidence="2" id="KW-1185">Reference proteome</keyword>
<dbReference type="AlphaFoldDB" id="A0A367GNH1"/>
<dbReference type="OrthoDB" id="5699564at2"/>
<reference evidence="1 2" key="1">
    <citation type="submission" date="2018-05" db="EMBL/GenBank/DDBJ databases">
        <title>Mucilaginibacter hurinus sp. nov., isolated from briquette warehouse soil.</title>
        <authorList>
            <person name="Choi L."/>
        </authorList>
    </citation>
    <scope>NUCLEOTIDE SEQUENCE [LARGE SCALE GENOMIC DNA]</scope>
    <source>
        <strain evidence="1 2">ZR32</strain>
    </source>
</reference>
<evidence type="ECO:0008006" key="3">
    <source>
        <dbReference type="Google" id="ProtNLM"/>
    </source>
</evidence>
<name>A0A367GNH1_9SPHI</name>
<evidence type="ECO:0000313" key="1">
    <source>
        <dbReference type="EMBL" id="RCH54860.1"/>
    </source>
</evidence>
<organism evidence="1 2">
    <name type="scientific">Mucilaginibacter hurinus</name>
    <dbReference type="NCBI Taxonomy" id="2201324"/>
    <lineage>
        <taxon>Bacteria</taxon>
        <taxon>Pseudomonadati</taxon>
        <taxon>Bacteroidota</taxon>
        <taxon>Sphingobacteriia</taxon>
        <taxon>Sphingobacteriales</taxon>
        <taxon>Sphingobacteriaceae</taxon>
        <taxon>Mucilaginibacter</taxon>
    </lineage>
</organism>
<dbReference type="Proteomes" id="UP000253209">
    <property type="component" value="Unassembled WGS sequence"/>
</dbReference>
<evidence type="ECO:0000313" key="2">
    <source>
        <dbReference type="Proteomes" id="UP000253209"/>
    </source>
</evidence>
<comment type="caution">
    <text evidence="1">The sequence shown here is derived from an EMBL/GenBank/DDBJ whole genome shotgun (WGS) entry which is preliminary data.</text>
</comment>
<dbReference type="EMBL" id="QGDC01000005">
    <property type="protein sequence ID" value="RCH54860.1"/>
    <property type="molecule type" value="Genomic_DNA"/>
</dbReference>
<proteinExistence type="predicted"/>
<accession>A0A367GNH1</accession>
<dbReference type="Gene3D" id="2.60.120.200">
    <property type="match status" value="1"/>
</dbReference>
<dbReference type="InterPro" id="IPR025975">
    <property type="entry name" value="Polysacc_lyase"/>
</dbReference>
<dbReference type="Pfam" id="PF14099">
    <property type="entry name" value="Polysacc_lyase"/>
    <property type="match status" value="1"/>
</dbReference>